<protein>
    <submittedName>
        <fullName evidence="6">Nitrous oxide reductase family maturation protein NosD</fullName>
    </submittedName>
</protein>
<dbReference type="InterPro" id="IPR051550">
    <property type="entry name" value="SCF-Subunits/Alg-Epimerases"/>
</dbReference>
<dbReference type="NCBIfam" id="TIGR04247">
    <property type="entry name" value="NosD_copper_fam"/>
    <property type="match status" value="1"/>
</dbReference>
<dbReference type="RefSeq" id="WP_273597557.1">
    <property type="nucleotide sequence ID" value="NZ_JAQQXS010000013.1"/>
</dbReference>
<dbReference type="PANTHER" id="PTHR22990">
    <property type="entry name" value="F-BOX ONLY PROTEIN"/>
    <property type="match status" value="1"/>
</dbReference>
<dbReference type="InterPro" id="IPR006626">
    <property type="entry name" value="PbH1"/>
</dbReference>
<evidence type="ECO:0000256" key="2">
    <source>
        <dbReference type="ARBA" id="ARBA00022737"/>
    </source>
</evidence>
<dbReference type="Gene3D" id="2.160.20.10">
    <property type="entry name" value="Single-stranded right-handed beta-helix, Pectin lyase-like"/>
    <property type="match status" value="2"/>
</dbReference>
<dbReference type="SMART" id="SM00722">
    <property type="entry name" value="CASH"/>
    <property type="match status" value="2"/>
</dbReference>
<dbReference type="Pfam" id="PF05048">
    <property type="entry name" value="NosD"/>
    <property type="match status" value="1"/>
</dbReference>
<dbReference type="EMBL" id="JAQQXS010000013">
    <property type="protein sequence ID" value="MDC8786445.1"/>
    <property type="molecule type" value="Genomic_DNA"/>
</dbReference>
<comment type="caution">
    <text evidence="6">The sequence shown here is derived from an EMBL/GenBank/DDBJ whole genome shotgun (WGS) entry which is preliminary data.</text>
</comment>
<dbReference type="InterPro" id="IPR006633">
    <property type="entry name" value="Carb-bd_sugar_hydrolysis-dom"/>
</dbReference>
<keyword evidence="4" id="KW-0732">Signal</keyword>
<dbReference type="InterPro" id="IPR026464">
    <property type="entry name" value="NosD_copper_fam"/>
</dbReference>
<keyword evidence="3" id="KW-0833">Ubl conjugation pathway</keyword>
<evidence type="ECO:0000256" key="3">
    <source>
        <dbReference type="ARBA" id="ARBA00022786"/>
    </source>
</evidence>
<dbReference type="InterPro" id="IPR011050">
    <property type="entry name" value="Pectin_lyase_fold/virulence"/>
</dbReference>
<sequence length="442" mass="48985">MKRHRFQHGLALLLTLSLLGAAGAAGATTLRVHPGESLQQALDAAAPGDTVELARGRYVGNFVLSKAITLRGLNRPTLSGAQQGDTLSVTAPDVTIDGLIVSDSGDSLKDQNAGIYIHPGAHRAVVQHCDLTYNLFGLWIEKANDVRIEGNLITGKRDYNSAQRGNGIQLYNTTGARILRNNIGFVRDALYIDVSHHAIFQGNKLHHSRYGSHYMNSYYNLWEDNDSYYNRGGLALMEVRDQVVRGNRTWGNSDHGIMLRTLQDSVVENNIIAGNERGLFIYDVEYATLKGNLIVGNRIGVHLSAGSTRNTVEGNDFIGNREQVRYVGARDEVWGCAVPKERGKAPDPSQCAGNHWSNYLGWDRNGDGIGDVPYEANDMVDRLAWRYPSLKLLMASPAIQALRLVGQQFPVLRVPSVIDPRPRMQAAHKQWSEWRDKYFPGQ</sequence>
<evidence type="ECO:0000256" key="1">
    <source>
        <dbReference type="ARBA" id="ARBA00004906"/>
    </source>
</evidence>
<proteinExistence type="predicted"/>
<accession>A0ABT5KVG8</accession>
<evidence type="ECO:0000313" key="7">
    <source>
        <dbReference type="Proteomes" id="UP001219862"/>
    </source>
</evidence>
<reference evidence="6 7" key="1">
    <citation type="submission" date="2022-10" db="EMBL/GenBank/DDBJ databases">
        <title>paucibacter sp. hw8 Genome sequencing.</title>
        <authorList>
            <person name="Park S."/>
        </authorList>
    </citation>
    <scope>NUCLEOTIDE SEQUENCE [LARGE SCALE GENOMIC DNA]</scope>
    <source>
        <strain evidence="7">hw8</strain>
    </source>
</reference>
<comment type="pathway">
    <text evidence="1">Protein modification; protein ubiquitination.</text>
</comment>
<dbReference type="SMART" id="SM00710">
    <property type="entry name" value="PbH1"/>
    <property type="match status" value="8"/>
</dbReference>
<dbReference type="InterPro" id="IPR022441">
    <property type="entry name" value="Para_beta_helix_rpt-2"/>
</dbReference>
<dbReference type="NCBIfam" id="TIGR03804">
    <property type="entry name" value="para_beta_helix"/>
    <property type="match status" value="2"/>
</dbReference>
<dbReference type="SUPFAM" id="SSF51126">
    <property type="entry name" value="Pectin lyase-like"/>
    <property type="match status" value="1"/>
</dbReference>
<feature type="signal peptide" evidence="4">
    <location>
        <begin position="1"/>
        <end position="27"/>
    </location>
</feature>
<feature type="chain" id="PRO_5046036536" evidence="4">
    <location>
        <begin position="28"/>
        <end position="442"/>
    </location>
</feature>
<evidence type="ECO:0000259" key="5">
    <source>
        <dbReference type="SMART" id="SM00722"/>
    </source>
</evidence>
<dbReference type="InterPro" id="IPR012334">
    <property type="entry name" value="Pectin_lyas_fold"/>
</dbReference>
<evidence type="ECO:0000256" key="4">
    <source>
        <dbReference type="SAM" id="SignalP"/>
    </source>
</evidence>
<feature type="domain" description="Carbohydrate-binding/sugar hydrolysis" evidence="5">
    <location>
        <begin position="199"/>
        <end position="372"/>
    </location>
</feature>
<keyword evidence="7" id="KW-1185">Reference proteome</keyword>
<keyword evidence="2" id="KW-0677">Repeat</keyword>
<evidence type="ECO:0000313" key="6">
    <source>
        <dbReference type="EMBL" id="MDC8786445.1"/>
    </source>
</evidence>
<dbReference type="InterPro" id="IPR007742">
    <property type="entry name" value="NosD_dom"/>
</dbReference>
<feature type="domain" description="Carbohydrate-binding/sugar hydrolysis" evidence="5">
    <location>
        <begin position="45"/>
        <end position="193"/>
    </location>
</feature>
<name>A0ABT5KVG8_9BURK</name>
<dbReference type="Proteomes" id="UP001219862">
    <property type="component" value="Unassembled WGS sequence"/>
</dbReference>
<dbReference type="PANTHER" id="PTHR22990:SF15">
    <property type="entry name" value="F-BOX ONLY PROTEIN 10"/>
    <property type="match status" value="1"/>
</dbReference>
<organism evidence="6 7">
    <name type="scientific">Roseateles koreensis</name>
    <dbReference type="NCBI Taxonomy" id="2987526"/>
    <lineage>
        <taxon>Bacteria</taxon>
        <taxon>Pseudomonadati</taxon>
        <taxon>Pseudomonadota</taxon>
        <taxon>Betaproteobacteria</taxon>
        <taxon>Burkholderiales</taxon>
        <taxon>Sphaerotilaceae</taxon>
        <taxon>Roseateles</taxon>
    </lineage>
</organism>
<gene>
    <name evidence="6" type="ORF">PRZ01_14740</name>
</gene>